<reference evidence="1" key="1">
    <citation type="submission" date="2021-06" db="EMBL/GenBank/DDBJ databases">
        <authorList>
            <person name="Kallberg Y."/>
            <person name="Tangrot J."/>
            <person name="Rosling A."/>
        </authorList>
    </citation>
    <scope>NUCLEOTIDE SEQUENCE</scope>
    <source>
        <strain evidence="1">AU212A</strain>
    </source>
</reference>
<dbReference type="Proteomes" id="UP000789860">
    <property type="component" value="Unassembled WGS sequence"/>
</dbReference>
<organism evidence="1 2">
    <name type="scientific">Scutellospora calospora</name>
    <dbReference type="NCBI Taxonomy" id="85575"/>
    <lineage>
        <taxon>Eukaryota</taxon>
        <taxon>Fungi</taxon>
        <taxon>Fungi incertae sedis</taxon>
        <taxon>Mucoromycota</taxon>
        <taxon>Glomeromycotina</taxon>
        <taxon>Glomeromycetes</taxon>
        <taxon>Diversisporales</taxon>
        <taxon>Gigasporaceae</taxon>
        <taxon>Scutellospora</taxon>
    </lineage>
</organism>
<comment type="caution">
    <text evidence="1">The sequence shown here is derived from an EMBL/GenBank/DDBJ whole genome shotgun (WGS) entry which is preliminary data.</text>
</comment>
<accession>A0ACA9KDJ5</accession>
<evidence type="ECO:0000313" key="2">
    <source>
        <dbReference type="Proteomes" id="UP000789860"/>
    </source>
</evidence>
<sequence length="105" mass="12824">MKRKNDDKHKINKKLKFTFPTEIIRLIIQIYEFEDLEELINIALVSKLFKELIKELFVIIFIVGESWMLYNPKPIYKYKVIRNGISHELTKKRCGNLRSIYYDWR</sequence>
<dbReference type="EMBL" id="CAJVPM010001337">
    <property type="protein sequence ID" value="CAG8464867.1"/>
    <property type="molecule type" value="Genomic_DNA"/>
</dbReference>
<gene>
    <name evidence="1" type="ORF">SCALOS_LOCUS1773</name>
</gene>
<name>A0ACA9KDJ5_9GLOM</name>
<proteinExistence type="predicted"/>
<evidence type="ECO:0000313" key="1">
    <source>
        <dbReference type="EMBL" id="CAG8464867.1"/>
    </source>
</evidence>
<keyword evidence="2" id="KW-1185">Reference proteome</keyword>
<protein>
    <submittedName>
        <fullName evidence="1">5061_t:CDS:1</fullName>
    </submittedName>
</protein>